<protein>
    <submittedName>
        <fullName evidence="2">Uncharacterized protein</fullName>
    </submittedName>
</protein>
<keyword evidence="1" id="KW-0812">Transmembrane</keyword>
<evidence type="ECO:0000256" key="1">
    <source>
        <dbReference type="SAM" id="Phobius"/>
    </source>
</evidence>
<accession>A0ABV1DY68</accession>
<dbReference type="Proteomes" id="UP001489509">
    <property type="component" value="Unassembled WGS sequence"/>
</dbReference>
<name>A0ABV1DY68_9FIRM</name>
<dbReference type="RefSeq" id="WP_349218312.1">
    <property type="nucleotide sequence ID" value="NZ_JBBMFD010000004.1"/>
</dbReference>
<sequence>MRKESMLLEVTQEKFQERFLEQIDTSCSFHQDRDFRGKLLEKHSFYFYRIPCIRNSWVTVLKGEIVGDTISYTYTKMTVAIILSIVIAAIPFLLLLSSFLPLFLLPILEDSKKLVFDMVTNGVWICVPAAVISGICVLPLFIKTRVAKDALKQKLRELCEAGEK</sequence>
<keyword evidence="1" id="KW-1133">Transmembrane helix</keyword>
<reference evidence="2 3" key="1">
    <citation type="submission" date="2024-03" db="EMBL/GenBank/DDBJ databases">
        <title>Human intestinal bacterial collection.</title>
        <authorList>
            <person name="Pauvert C."/>
            <person name="Hitch T.C.A."/>
            <person name="Clavel T."/>
        </authorList>
    </citation>
    <scope>NUCLEOTIDE SEQUENCE [LARGE SCALE GENOMIC DNA]</scope>
    <source>
        <strain evidence="2 3">CLA-JM-H44</strain>
    </source>
</reference>
<evidence type="ECO:0000313" key="2">
    <source>
        <dbReference type="EMBL" id="MEQ2439990.1"/>
    </source>
</evidence>
<proteinExistence type="predicted"/>
<keyword evidence="3" id="KW-1185">Reference proteome</keyword>
<organism evidence="2 3">
    <name type="scientific">Solibaculum intestinale</name>
    <dbReference type="NCBI Taxonomy" id="3133165"/>
    <lineage>
        <taxon>Bacteria</taxon>
        <taxon>Bacillati</taxon>
        <taxon>Bacillota</taxon>
        <taxon>Clostridia</taxon>
        <taxon>Eubacteriales</taxon>
        <taxon>Oscillospiraceae</taxon>
        <taxon>Solibaculum</taxon>
    </lineage>
</organism>
<gene>
    <name evidence="2" type="ORF">WMO26_04030</name>
</gene>
<evidence type="ECO:0000313" key="3">
    <source>
        <dbReference type="Proteomes" id="UP001489509"/>
    </source>
</evidence>
<feature type="transmembrane region" description="Helical" evidence="1">
    <location>
        <begin position="79"/>
        <end position="102"/>
    </location>
</feature>
<feature type="transmembrane region" description="Helical" evidence="1">
    <location>
        <begin position="122"/>
        <end position="142"/>
    </location>
</feature>
<keyword evidence="1" id="KW-0472">Membrane</keyword>
<dbReference type="EMBL" id="JBBMFD010000004">
    <property type="protein sequence ID" value="MEQ2439990.1"/>
    <property type="molecule type" value="Genomic_DNA"/>
</dbReference>
<comment type="caution">
    <text evidence="2">The sequence shown here is derived from an EMBL/GenBank/DDBJ whole genome shotgun (WGS) entry which is preliminary data.</text>
</comment>